<dbReference type="Proteomes" id="UP000045824">
    <property type="component" value="Unassembled WGS sequence"/>
</dbReference>
<dbReference type="EMBL" id="CPYI01000024">
    <property type="protein sequence ID" value="CNF58088.1"/>
    <property type="molecule type" value="Genomic_DNA"/>
</dbReference>
<organism evidence="1 2">
    <name type="scientific">Yersinia kristensenii</name>
    <dbReference type="NCBI Taxonomy" id="28152"/>
    <lineage>
        <taxon>Bacteria</taxon>
        <taxon>Pseudomonadati</taxon>
        <taxon>Pseudomonadota</taxon>
        <taxon>Gammaproteobacteria</taxon>
        <taxon>Enterobacterales</taxon>
        <taxon>Yersiniaceae</taxon>
        <taxon>Yersinia</taxon>
    </lineage>
</organism>
<gene>
    <name evidence="1" type="ORF">ERS008491_04151</name>
</gene>
<protein>
    <submittedName>
        <fullName evidence="1">Uncharacterized protein</fullName>
    </submittedName>
</protein>
<accession>A0A0T9M4F3</accession>
<evidence type="ECO:0000313" key="2">
    <source>
        <dbReference type="Proteomes" id="UP000045824"/>
    </source>
</evidence>
<sequence length="62" mass="7226">MIVTLERSDSQRVLKRLTNNQVLDILNIRALAKLFNLNESTLHYRLRNGYSLEDALTEPLNK</sequence>
<evidence type="ECO:0000313" key="1">
    <source>
        <dbReference type="EMBL" id="CNF58088.1"/>
    </source>
</evidence>
<dbReference type="AlphaFoldDB" id="A0A0T9M4F3"/>
<reference evidence="1 2" key="1">
    <citation type="submission" date="2015-03" db="EMBL/GenBank/DDBJ databases">
        <authorList>
            <person name="Murphy D."/>
        </authorList>
    </citation>
    <scope>NUCLEOTIDE SEQUENCE [LARGE SCALE GENOMIC DNA]</scope>
    <source>
        <strain evidence="1 2">FCF326</strain>
    </source>
</reference>
<name>A0A0T9M4F3_YERKR</name>
<proteinExistence type="predicted"/>